<organism evidence="1">
    <name type="scientific">Timema genevievae</name>
    <name type="common">Walking stick</name>
    <dbReference type="NCBI Taxonomy" id="629358"/>
    <lineage>
        <taxon>Eukaryota</taxon>
        <taxon>Metazoa</taxon>
        <taxon>Ecdysozoa</taxon>
        <taxon>Arthropoda</taxon>
        <taxon>Hexapoda</taxon>
        <taxon>Insecta</taxon>
        <taxon>Pterygota</taxon>
        <taxon>Neoptera</taxon>
        <taxon>Polyneoptera</taxon>
        <taxon>Phasmatodea</taxon>
        <taxon>Timematodea</taxon>
        <taxon>Timematoidea</taxon>
        <taxon>Timematidae</taxon>
        <taxon>Timema</taxon>
    </lineage>
</organism>
<proteinExistence type="predicted"/>
<gene>
    <name evidence="1" type="ORF">TGEB3V08_LOCUS8413</name>
</gene>
<dbReference type="AlphaFoldDB" id="A0A7R9K4U0"/>
<accession>A0A7R9K4U0</accession>
<evidence type="ECO:0008006" key="2">
    <source>
        <dbReference type="Google" id="ProtNLM"/>
    </source>
</evidence>
<dbReference type="EMBL" id="OE843243">
    <property type="protein sequence ID" value="CAD7602615.1"/>
    <property type="molecule type" value="Genomic_DNA"/>
</dbReference>
<reference evidence="1" key="1">
    <citation type="submission" date="2020-11" db="EMBL/GenBank/DDBJ databases">
        <authorList>
            <person name="Tran Van P."/>
        </authorList>
    </citation>
    <scope>NUCLEOTIDE SEQUENCE</scope>
</reference>
<name>A0A7R9K4U0_TIMGE</name>
<evidence type="ECO:0000313" key="1">
    <source>
        <dbReference type="EMBL" id="CAD7602615.1"/>
    </source>
</evidence>
<protein>
    <recommendedName>
        <fullName evidence="2">DUF659 domain-containing protein</fullName>
    </recommendedName>
</protein>
<sequence length="183" mass="20229">MKEDIGDSYFWASVDETTDRCVRNITNIVAGKLDTTGPSSPHLIASRVLEGTNSSTIARVVRDSLRVLWPSENNDEKFMALLTDSVAYMLNAGASLKLFCQKLIHITCLAHAVHIVAEHIRSRNIWIRARSGYLGLGEMEGTMTMTMTVTVTITMHQPLTQPFTVDDDNDNALVTHIGSHSRG</sequence>